<dbReference type="Gene3D" id="2.50.20.20">
    <property type="match status" value="1"/>
</dbReference>
<feature type="region of interest" description="Disordered" evidence="1">
    <location>
        <begin position="248"/>
        <end position="277"/>
    </location>
</feature>
<sequence length="277" mass="29667">MSTPVTSSTSRRLLIVLAALGVLAAMVLAVVLGKSATPDKAGGARIEGGFRELRADEFADAIVQAREEAGSWKFLQVETIDGKSKAVWEGVTVWNGDDDLAMTYKPQGAEGEFRLASGAWYWNDPASRAKPWIKLVPDGSGPWIAALDRLADPARDAEIFASPKDFRVVGAENIGSSEAVHYRITVDLEQVLDAQGVPLPGEAGQQQVYDVWLDAEDRIVKIVEPSSLGATSLTRIRTFFGYGDDYEIPVPPADQVKPGKFGPSPSAKAEPSASPAN</sequence>
<accession>A0A3A5H8J5</accession>
<evidence type="ECO:0000256" key="1">
    <source>
        <dbReference type="SAM" id="MobiDB-lite"/>
    </source>
</evidence>
<dbReference type="RefSeq" id="WP_120060314.1">
    <property type="nucleotide sequence ID" value="NZ_QYRP01000002.1"/>
</dbReference>
<organism evidence="2 3">
    <name type="scientific">Nocardioides cavernaquae</name>
    <dbReference type="NCBI Taxonomy" id="2321396"/>
    <lineage>
        <taxon>Bacteria</taxon>
        <taxon>Bacillati</taxon>
        <taxon>Actinomycetota</taxon>
        <taxon>Actinomycetes</taxon>
        <taxon>Propionibacteriales</taxon>
        <taxon>Nocardioidaceae</taxon>
        <taxon>Nocardioides</taxon>
    </lineage>
</organism>
<protein>
    <submittedName>
        <fullName evidence="2">Uncharacterized protein</fullName>
    </submittedName>
</protein>
<feature type="compositionally biased region" description="Low complexity" evidence="1">
    <location>
        <begin position="263"/>
        <end position="277"/>
    </location>
</feature>
<dbReference type="AlphaFoldDB" id="A0A3A5H8J5"/>
<dbReference type="InterPro" id="IPR029046">
    <property type="entry name" value="LolA/LolB/LppX"/>
</dbReference>
<evidence type="ECO:0000313" key="2">
    <source>
        <dbReference type="EMBL" id="RJS46341.1"/>
    </source>
</evidence>
<name>A0A3A5H8J5_9ACTN</name>
<evidence type="ECO:0000313" key="3">
    <source>
        <dbReference type="Proteomes" id="UP000276542"/>
    </source>
</evidence>
<comment type="caution">
    <text evidence="2">The sequence shown here is derived from an EMBL/GenBank/DDBJ whole genome shotgun (WGS) entry which is preliminary data.</text>
</comment>
<dbReference type="EMBL" id="QYRP01000002">
    <property type="protein sequence ID" value="RJS46341.1"/>
    <property type="molecule type" value="Genomic_DNA"/>
</dbReference>
<keyword evidence="3" id="KW-1185">Reference proteome</keyword>
<dbReference type="OrthoDB" id="3781094at2"/>
<dbReference type="SUPFAM" id="SSF89392">
    <property type="entry name" value="Prokaryotic lipoproteins and lipoprotein localization factors"/>
    <property type="match status" value="1"/>
</dbReference>
<reference evidence="3" key="1">
    <citation type="submission" date="2018-09" db="EMBL/GenBank/DDBJ databases">
        <authorList>
            <person name="Zhu H."/>
        </authorList>
    </citation>
    <scope>NUCLEOTIDE SEQUENCE [LARGE SCALE GENOMIC DNA]</scope>
    <source>
        <strain evidence="3">K1W22B-1</strain>
    </source>
</reference>
<gene>
    <name evidence="2" type="ORF">D4739_09030</name>
</gene>
<dbReference type="Proteomes" id="UP000276542">
    <property type="component" value="Unassembled WGS sequence"/>
</dbReference>
<proteinExistence type="predicted"/>